<accession>A0A2K3MYH0</accession>
<gene>
    <name evidence="2" type="ORF">L195_g019002</name>
</gene>
<dbReference type="Proteomes" id="UP000236291">
    <property type="component" value="Unassembled WGS sequence"/>
</dbReference>
<proteinExistence type="predicted"/>
<protein>
    <submittedName>
        <fullName evidence="2">RING-finger protein-like protein</fullName>
    </submittedName>
</protein>
<organism evidence="2 3">
    <name type="scientific">Trifolium pratense</name>
    <name type="common">Red clover</name>
    <dbReference type="NCBI Taxonomy" id="57577"/>
    <lineage>
        <taxon>Eukaryota</taxon>
        <taxon>Viridiplantae</taxon>
        <taxon>Streptophyta</taxon>
        <taxon>Embryophyta</taxon>
        <taxon>Tracheophyta</taxon>
        <taxon>Spermatophyta</taxon>
        <taxon>Magnoliopsida</taxon>
        <taxon>eudicotyledons</taxon>
        <taxon>Gunneridae</taxon>
        <taxon>Pentapetalae</taxon>
        <taxon>rosids</taxon>
        <taxon>fabids</taxon>
        <taxon>Fabales</taxon>
        <taxon>Fabaceae</taxon>
        <taxon>Papilionoideae</taxon>
        <taxon>50 kb inversion clade</taxon>
        <taxon>NPAAA clade</taxon>
        <taxon>Hologalegina</taxon>
        <taxon>IRL clade</taxon>
        <taxon>Trifolieae</taxon>
        <taxon>Trifolium</taxon>
    </lineage>
</organism>
<reference evidence="2 3" key="1">
    <citation type="journal article" date="2014" name="Am. J. Bot.">
        <title>Genome assembly and annotation for red clover (Trifolium pratense; Fabaceae).</title>
        <authorList>
            <person name="Istvanek J."/>
            <person name="Jaros M."/>
            <person name="Krenek A."/>
            <person name="Repkova J."/>
        </authorList>
    </citation>
    <scope>NUCLEOTIDE SEQUENCE [LARGE SCALE GENOMIC DNA]</scope>
    <source>
        <strain evidence="3">cv. Tatra</strain>
        <tissue evidence="2">Young leaves</tissue>
    </source>
</reference>
<name>A0A2K3MYH0_TRIPR</name>
<reference evidence="2 3" key="2">
    <citation type="journal article" date="2017" name="Front. Plant Sci.">
        <title>Gene Classification and Mining of Molecular Markers Useful in Red Clover (Trifolium pratense) Breeding.</title>
        <authorList>
            <person name="Istvanek J."/>
            <person name="Dluhosova J."/>
            <person name="Dluhos P."/>
            <person name="Patkova L."/>
            <person name="Nedelnik J."/>
            <person name="Repkova J."/>
        </authorList>
    </citation>
    <scope>NUCLEOTIDE SEQUENCE [LARGE SCALE GENOMIC DNA]</scope>
    <source>
        <strain evidence="3">cv. Tatra</strain>
        <tissue evidence="2">Young leaves</tissue>
    </source>
</reference>
<feature type="region of interest" description="Disordered" evidence="1">
    <location>
        <begin position="186"/>
        <end position="232"/>
    </location>
</feature>
<feature type="region of interest" description="Disordered" evidence="1">
    <location>
        <begin position="449"/>
        <end position="475"/>
    </location>
</feature>
<feature type="compositionally biased region" description="Low complexity" evidence="1">
    <location>
        <begin position="217"/>
        <end position="230"/>
    </location>
</feature>
<evidence type="ECO:0000256" key="1">
    <source>
        <dbReference type="SAM" id="MobiDB-lite"/>
    </source>
</evidence>
<sequence length="556" mass="61232">MGHQYRLRNWQNEENNPVRDARALRYLLATNSIDNTSFVGTNNRSTVGGSGTTTVQSIHELINLRQLRENTNTSTFTDHGNGGDYRYLAPIILPTTTITNYNDNRASSSSFLPARPVGSTLTTINRGNNNMPSLLGLSSMLYPNIGGQSVGLAGLHNNNNRSGRAAENSSNNSNLIFNNGRINNNVATTAAGPTRNDGLGRSLSSKRSRSPGQFLRGESSGQGSQAAGTSSRRRIIPHVCPHQANHNIASSTSSTLQRHYSGNNVISNMLNQNMMNQDTAAGAEPSSTSTTRSRINSLLESRGQAGFFGDLPYQSNSTNEPIDINHFLFSPQQDRPSNNFINRRYDPPAESTSSFYTSASIRGSLETTQVATSFYTSASSFRSTGWGQNHSNNNNFDFFDSFQRVIVDVFDHSVISIQEHAMILPSGRVYRFQAPTLVHVRPSSSVPLQRPLPISTHSSGNYRLNPPPPPPGLGFSTTLEANRYVQTNSRLTRSENRVRLGSHNHIYVSTFPELMAERNMPRDEHSSTQQLRNEKNVCPICQHTALEIGHEDEDES</sequence>
<evidence type="ECO:0000313" key="3">
    <source>
        <dbReference type="Proteomes" id="UP000236291"/>
    </source>
</evidence>
<evidence type="ECO:0000313" key="2">
    <source>
        <dbReference type="EMBL" id="PNX95806.1"/>
    </source>
</evidence>
<comment type="caution">
    <text evidence="2">The sequence shown here is derived from an EMBL/GenBank/DDBJ whole genome shotgun (WGS) entry which is preliminary data.</text>
</comment>
<dbReference type="EMBL" id="ASHM01013839">
    <property type="protein sequence ID" value="PNX95806.1"/>
    <property type="molecule type" value="Genomic_DNA"/>
</dbReference>
<dbReference type="AlphaFoldDB" id="A0A2K3MYH0"/>